<dbReference type="EC" id="3.5.1.9" evidence="1"/>
<dbReference type="Gene3D" id="3.50.30.50">
    <property type="entry name" value="Putative cyclase"/>
    <property type="match status" value="1"/>
</dbReference>
<proteinExistence type="predicted"/>
<dbReference type="GO" id="GO:0004061">
    <property type="term" value="F:arylformamidase activity"/>
    <property type="evidence" value="ECO:0007669"/>
    <property type="project" value="UniProtKB-EC"/>
</dbReference>
<dbReference type="GO" id="GO:0019441">
    <property type="term" value="P:L-tryptophan catabolic process to kynurenine"/>
    <property type="evidence" value="ECO:0007669"/>
    <property type="project" value="InterPro"/>
</dbReference>
<name>H1YX08_9EURY</name>
<dbReference type="EMBL" id="CM001436">
    <property type="protein sequence ID" value="EHQ34931.1"/>
    <property type="molecule type" value="Genomic_DNA"/>
</dbReference>
<dbReference type="STRING" id="937775.Metlim_0809"/>
<dbReference type="Proteomes" id="UP000005741">
    <property type="component" value="Chromosome"/>
</dbReference>
<keyword evidence="2" id="KW-1185">Reference proteome</keyword>
<dbReference type="PANTHER" id="PTHR31118">
    <property type="entry name" value="CYCLASE-LIKE PROTEIN 2"/>
    <property type="match status" value="1"/>
</dbReference>
<accession>H1YX08</accession>
<sequence length="207" mass="22788">MAVYDVTRKVCDRLMAYPGDPAAEIYSQTTDHCMVSEISMCSHSGTHIDAPRHYLPKGCSVDMIDPFRLIGPVVVVDSGVKCGEIAAECFLSELRNENCKRLLIKTGFSYEDKFREDYPYLSEGAARMIADAGLLSFGIDTPSVDPYGGSGENHRIILSENIPIIELLNLSDVKSGSYFMYALPLRLNGLDGSPARVILTDPEDELL</sequence>
<dbReference type="InterPro" id="IPR007325">
    <property type="entry name" value="KFase/CYL"/>
</dbReference>
<protein>
    <submittedName>
        <fullName evidence="1">Kynurenine formamidase</fullName>
        <ecNumber evidence="1">3.5.1.9</ecNumber>
    </submittedName>
</protein>
<dbReference type="HOGENOM" id="CLU_030671_3_1_2"/>
<dbReference type="SUPFAM" id="SSF102198">
    <property type="entry name" value="Putative cyclase"/>
    <property type="match status" value="1"/>
</dbReference>
<dbReference type="Pfam" id="PF04199">
    <property type="entry name" value="Cyclase"/>
    <property type="match status" value="1"/>
</dbReference>
<dbReference type="InParanoid" id="H1YX08"/>
<organism evidence="1 2">
    <name type="scientific">Methanoplanus limicola DSM 2279</name>
    <dbReference type="NCBI Taxonomy" id="937775"/>
    <lineage>
        <taxon>Archaea</taxon>
        <taxon>Methanobacteriati</taxon>
        <taxon>Methanobacteriota</taxon>
        <taxon>Stenosarchaea group</taxon>
        <taxon>Methanomicrobia</taxon>
        <taxon>Methanomicrobiales</taxon>
        <taxon>Methanomicrobiaceae</taxon>
        <taxon>Methanoplanus</taxon>
    </lineage>
</organism>
<dbReference type="PANTHER" id="PTHR31118:SF12">
    <property type="entry name" value="CYCLASE-LIKE PROTEIN 2"/>
    <property type="match status" value="1"/>
</dbReference>
<evidence type="ECO:0000313" key="2">
    <source>
        <dbReference type="Proteomes" id="UP000005741"/>
    </source>
</evidence>
<dbReference type="InterPro" id="IPR037175">
    <property type="entry name" value="KFase_sf"/>
</dbReference>
<evidence type="ECO:0000313" key="1">
    <source>
        <dbReference type="EMBL" id="EHQ34931.1"/>
    </source>
</evidence>
<keyword evidence="1" id="KW-0378">Hydrolase</keyword>
<dbReference type="OrthoDB" id="9014at2157"/>
<gene>
    <name evidence="1" type="ORF">Metlim_0809</name>
</gene>
<dbReference type="RefSeq" id="WP_004076645.1">
    <property type="nucleotide sequence ID" value="NZ_CM001436.1"/>
</dbReference>
<reference evidence="1 2" key="1">
    <citation type="submission" date="2011-10" db="EMBL/GenBank/DDBJ databases">
        <title>The Improved High-Quality Draft genome of Methanoplanus limicola DSM 2279.</title>
        <authorList>
            <consortium name="US DOE Joint Genome Institute (JGI-PGF)"/>
            <person name="Lucas S."/>
            <person name="Copeland A."/>
            <person name="Lapidus A."/>
            <person name="Glavina del Rio T."/>
            <person name="Dalin E."/>
            <person name="Tice H."/>
            <person name="Bruce D."/>
            <person name="Goodwin L."/>
            <person name="Pitluck S."/>
            <person name="Peters L."/>
            <person name="Mikhailova N."/>
            <person name="Lu M."/>
            <person name="Kyrpides N."/>
            <person name="Mavromatis K."/>
            <person name="Ivanova N."/>
            <person name="Markowitz V."/>
            <person name="Cheng J.-F."/>
            <person name="Hugenholtz P."/>
            <person name="Woyke T."/>
            <person name="Wu D."/>
            <person name="Wirth R."/>
            <person name="Brambilla E.-M."/>
            <person name="Klenk H.-P."/>
            <person name="Eisen J.A."/>
        </authorList>
    </citation>
    <scope>NUCLEOTIDE SEQUENCE [LARGE SCALE GENOMIC DNA]</scope>
    <source>
        <strain evidence="1 2">DSM 2279</strain>
    </source>
</reference>
<dbReference type="AlphaFoldDB" id="H1YX08"/>